<comment type="similarity">
    <text evidence="1 5">Belongs to the MsrA Met sulfoxide reductase family.</text>
</comment>
<keyword evidence="8" id="KW-1185">Reference proteome</keyword>
<dbReference type="RefSeq" id="WP_204699671.1">
    <property type="nucleotide sequence ID" value="NZ_JAFBEC010000019.1"/>
</dbReference>
<evidence type="ECO:0000256" key="4">
    <source>
        <dbReference type="ARBA" id="ARBA00048782"/>
    </source>
</evidence>
<comment type="function">
    <text evidence="5">Has an important function as a repair enzyme for proteins that have been inactivated by oxidation. Catalyzes the reversible oxidation-reduction of methionine sulfoxide in proteins to methionine.</text>
</comment>
<evidence type="ECO:0000313" key="7">
    <source>
        <dbReference type="EMBL" id="MBM7634916.1"/>
    </source>
</evidence>
<protein>
    <recommendedName>
        <fullName evidence="5">Peptide methionine sulfoxide reductase MsrA</fullName>
        <shortName evidence="5">Protein-methionine-S-oxide reductase</shortName>
        <ecNumber evidence="5">1.8.4.11</ecNumber>
    </recommendedName>
    <alternativeName>
        <fullName evidence="5">Peptide-methionine (S)-S-oxide reductase</fullName>
        <shortName evidence="5">Peptide Met(O) reductase</shortName>
    </alternativeName>
</protein>
<dbReference type="InterPro" id="IPR036509">
    <property type="entry name" value="Met_Sox_Rdtase_MsrA_sf"/>
</dbReference>
<dbReference type="SUPFAM" id="SSF55068">
    <property type="entry name" value="Peptide methionine sulfoxide reductase"/>
    <property type="match status" value="1"/>
</dbReference>
<accession>A0ABS2PHV3</accession>
<organism evidence="7 8">
    <name type="scientific">Geomicrobium sediminis</name>
    <dbReference type="NCBI Taxonomy" id="1347788"/>
    <lineage>
        <taxon>Bacteria</taxon>
        <taxon>Bacillati</taxon>
        <taxon>Bacillota</taxon>
        <taxon>Bacilli</taxon>
        <taxon>Bacillales</taxon>
        <taxon>Geomicrobium</taxon>
    </lineage>
</organism>
<dbReference type="InterPro" id="IPR002569">
    <property type="entry name" value="Met_Sox_Rdtase_MsrA_dom"/>
</dbReference>
<dbReference type="PANTHER" id="PTHR43774">
    <property type="entry name" value="PEPTIDE METHIONINE SULFOXIDE REDUCTASE"/>
    <property type="match status" value="1"/>
</dbReference>
<name>A0ABS2PHV3_9BACL</name>
<dbReference type="Gene3D" id="3.30.1060.10">
    <property type="entry name" value="Peptide methionine sulphoxide reductase MsrA"/>
    <property type="match status" value="1"/>
</dbReference>
<dbReference type="NCBIfam" id="TIGR00401">
    <property type="entry name" value="msrA"/>
    <property type="match status" value="1"/>
</dbReference>
<gene>
    <name evidence="5" type="primary">msrA</name>
    <name evidence="7" type="ORF">JOD17_004043</name>
</gene>
<evidence type="ECO:0000256" key="5">
    <source>
        <dbReference type="HAMAP-Rule" id="MF_01401"/>
    </source>
</evidence>
<feature type="active site" evidence="5">
    <location>
        <position position="12"/>
    </location>
</feature>
<evidence type="ECO:0000256" key="2">
    <source>
        <dbReference type="ARBA" id="ARBA00023002"/>
    </source>
</evidence>
<proteinExistence type="inferred from homology"/>
<evidence type="ECO:0000259" key="6">
    <source>
        <dbReference type="Pfam" id="PF01625"/>
    </source>
</evidence>
<comment type="catalytic activity">
    <reaction evidence="4 5">
        <text>[thioredoxin]-disulfide + L-methionine + H2O = L-methionine (S)-S-oxide + [thioredoxin]-dithiol</text>
        <dbReference type="Rhea" id="RHEA:19993"/>
        <dbReference type="Rhea" id="RHEA-COMP:10698"/>
        <dbReference type="Rhea" id="RHEA-COMP:10700"/>
        <dbReference type="ChEBI" id="CHEBI:15377"/>
        <dbReference type="ChEBI" id="CHEBI:29950"/>
        <dbReference type="ChEBI" id="CHEBI:50058"/>
        <dbReference type="ChEBI" id="CHEBI:57844"/>
        <dbReference type="ChEBI" id="CHEBI:58772"/>
        <dbReference type="EC" id="1.8.4.11"/>
    </reaction>
</comment>
<dbReference type="EC" id="1.8.4.11" evidence="5"/>
<feature type="domain" description="Peptide methionine sulphoxide reductase MsrA" evidence="6">
    <location>
        <begin position="6"/>
        <end position="156"/>
    </location>
</feature>
<reference evidence="7 8" key="1">
    <citation type="submission" date="2021-01" db="EMBL/GenBank/DDBJ databases">
        <title>Genomic Encyclopedia of Type Strains, Phase IV (KMG-IV): sequencing the most valuable type-strain genomes for metagenomic binning, comparative biology and taxonomic classification.</title>
        <authorList>
            <person name="Goeker M."/>
        </authorList>
    </citation>
    <scope>NUCLEOTIDE SEQUENCE [LARGE SCALE GENOMIC DNA]</scope>
    <source>
        <strain evidence="7 8">DSM 25540</strain>
    </source>
</reference>
<evidence type="ECO:0000313" key="8">
    <source>
        <dbReference type="Proteomes" id="UP000741863"/>
    </source>
</evidence>
<dbReference type="PANTHER" id="PTHR43774:SF1">
    <property type="entry name" value="PEPTIDE METHIONINE SULFOXIDE REDUCTASE MSRA 2"/>
    <property type="match status" value="1"/>
</dbReference>
<dbReference type="EMBL" id="JAFBEC010000019">
    <property type="protein sequence ID" value="MBM7634916.1"/>
    <property type="molecule type" value="Genomic_DNA"/>
</dbReference>
<dbReference type="Pfam" id="PF01625">
    <property type="entry name" value="PMSR"/>
    <property type="match status" value="1"/>
</dbReference>
<evidence type="ECO:0000256" key="3">
    <source>
        <dbReference type="ARBA" id="ARBA00047806"/>
    </source>
</evidence>
<keyword evidence="2 5" id="KW-0560">Oxidoreductase</keyword>
<comment type="catalytic activity">
    <reaction evidence="3 5">
        <text>L-methionyl-[protein] + [thioredoxin]-disulfide + H2O = L-methionyl-(S)-S-oxide-[protein] + [thioredoxin]-dithiol</text>
        <dbReference type="Rhea" id="RHEA:14217"/>
        <dbReference type="Rhea" id="RHEA-COMP:10698"/>
        <dbReference type="Rhea" id="RHEA-COMP:10700"/>
        <dbReference type="Rhea" id="RHEA-COMP:12313"/>
        <dbReference type="Rhea" id="RHEA-COMP:12315"/>
        <dbReference type="ChEBI" id="CHEBI:15377"/>
        <dbReference type="ChEBI" id="CHEBI:16044"/>
        <dbReference type="ChEBI" id="CHEBI:29950"/>
        <dbReference type="ChEBI" id="CHEBI:44120"/>
        <dbReference type="ChEBI" id="CHEBI:50058"/>
        <dbReference type="EC" id="1.8.4.11"/>
    </reaction>
</comment>
<dbReference type="GO" id="GO:0008113">
    <property type="term" value="F:peptide-methionine (S)-S-oxide reductase activity"/>
    <property type="evidence" value="ECO:0007669"/>
    <property type="project" value="UniProtKB-EC"/>
</dbReference>
<dbReference type="Proteomes" id="UP000741863">
    <property type="component" value="Unassembled WGS sequence"/>
</dbReference>
<comment type="caution">
    <text evidence="7">The sequence shown here is derived from an EMBL/GenBank/DDBJ whole genome shotgun (WGS) entry which is preliminary data.</text>
</comment>
<dbReference type="HAMAP" id="MF_01401">
    <property type="entry name" value="MsrA"/>
    <property type="match status" value="1"/>
</dbReference>
<sequence>MATERAIFAGGCFWCMVQPFEEQAGIQAVTSGYIGGEISDPTYEQVKRGTSGHYEAVEILFDPTLYKYTQLLDLFWPQIDPTDPDGQFHDRGSQYRTAIFYVNDEQKELATKSKIELESSGRFKQPIVTEIKPATTFYPAEAEHQQFYKTNPAYYKTDRKASGRDEFIRHHWE</sequence>
<evidence type="ECO:0000256" key="1">
    <source>
        <dbReference type="ARBA" id="ARBA00005591"/>
    </source>
</evidence>